<keyword evidence="2" id="KW-0812">Transmembrane</keyword>
<keyword evidence="2" id="KW-1133">Transmembrane helix</keyword>
<dbReference type="KEGG" id="huw:FPZ11_10430"/>
<dbReference type="AlphaFoldDB" id="A0A5B8M6C0"/>
<reference evidence="4 5" key="1">
    <citation type="submission" date="2019-07" db="EMBL/GenBank/DDBJ databases">
        <title>Full genome sequence of Humibacter sp. WJ7-1.</title>
        <authorList>
            <person name="Im W.-T."/>
        </authorList>
    </citation>
    <scope>NUCLEOTIDE SEQUENCE [LARGE SCALE GENOMIC DNA]</scope>
    <source>
        <strain evidence="4 5">WJ7-1</strain>
    </source>
</reference>
<feature type="transmembrane region" description="Helical" evidence="2">
    <location>
        <begin position="25"/>
        <end position="43"/>
    </location>
</feature>
<sequence length="571" mass="61252">MTQSYTTATGLADGEWHRMHKATPLLRGGIAIVAVVGVIVANLRERIVAFFLNTPDYPSGDPVDVIVRHNFVWPAIGIAAAVIAVCVGVFALSWRVQTFRVTHQAVELRSGILRRQERKARLDRIQGINVQRPVFARLFGAAKLEIVVAGHDANVHLAYLPSKVTETLRREILRLASGVRAEEAAEAAASSPLSELGERRPEPVEGPKGVAPGQPFDSASPRSGSGRVGDLLLDRANEFISPADLDPDAAPPASVVRMHPGRLAGSLLLSGPSLVMFAIVIAMIAGASTGRLWLIIVIFPTVLSLGGLYIRRFSKAVRYNIAGSDAGVRIGFGLLTTSSETIPPQRIHAVELLQPVAWRPFGWWQMRMNTAGHTHGKNSAGEARTTTLPVGSVRDVQRVLPLLLPGMDDAVRDAIAHAGMVARADQSAFSSAPRRAAWLRPFSWRKTGYTIADGVVVFRHGALWRRVMFVPLARLQSVEVEQGPARRILGLASADAHLVDGPVHAKLPVADVRAAQELFALVSSGAIAWAEVEHGAHPLPGSAQSSDPRPERAQQVDAPLSGTPSPDGEDA</sequence>
<evidence type="ECO:0000313" key="4">
    <source>
        <dbReference type="EMBL" id="QDZ15132.1"/>
    </source>
</evidence>
<dbReference type="EMBL" id="CP042305">
    <property type="protein sequence ID" value="QDZ15132.1"/>
    <property type="molecule type" value="Genomic_DNA"/>
</dbReference>
<keyword evidence="5" id="KW-1185">Reference proteome</keyword>
<feature type="domain" description="YdbS-like PH" evidence="3">
    <location>
        <begin position="444"/>
        <end position="520"/>
    </location>
</feature>
<name>A0A5B8M6C0_9MICO</name>
<feature type="transmembrane region" description="Helical" evidence="2">
    <location>
        <begin position="267"/>
        <end position="286"/>
    </location>
</feature>
<dbReference type="InterPro" id="IPR014529">
    <property type="entry name" value="UCP026631"/>
</dbReference>
<dbReference type="PANTHER" id="PTHR34473:SF2">
    <property type="entry name" value="UPF0699 TRANSMEMBRANE PROTEIN YDBT"/>
    <property type="match status" value="1"/>
</dbReference>
<proteinExistence type="predicted"/>
<organism evidence="4 5">
    <name type="scientific">Humibacter ginsenosidimutans</name>
    <dbReference type="NCBI Taxonomy" id="2599293"/>
    <lineage>
        <taxon>Bacteria</taxon>
        <taxon>Bacillati</taxon>
        <taxon>Actinomycetota</taxon>
        <taxon>Actinomycetes</taxon>
        <taxon>Micrococcales</taxon>
        <taxon>Microbacteriaceae</taxon>
        <taxon>Humibacter</taxon>
    </lineage>
</organism>
<dbReference type="OrthoDB" id="3190163at2"/>
<evidence type="ECO:0000313" key="5">
    <source>
        <dbReference type="Proteomes" id="UP000320216"/>
    </source>
</evidence>
<protein>
    <submittedName>
        <fullName evidence="4">PH domain-containing protein</fullName>
    </submittedName>
</protein>
<keyword evidence="2" id="KW-0472">Membrane</keyword>
<feature type="domain" description="YdbS-like PH" evidence="3">
    <location>
        <begin position="94"/>
        <end position="172"/>
    </location>
</feature>
<feature type="transmembrane region" description="Helical" evidence="2">
    <location>
        <begin position="292"/>
        <end position="310"/>
    </location>
</feature>
<feature type="region of interest" description="Disordered" evidence="1">
    <location>
        <begin position="186"/>
        <end position="225"/>
    </location>
</feature>
<dbReference type="InterPro" id="IPR005182">
    <property type="entry name" value="YdbS-like_PH"/>
</dbReference>
<gene>
    <name evidence="4" type="ORF">FPZ11_10430</name>
</gene>
<dbReference type="Pfam" id="PF03703">
    <property type="entry name" value="bPH_2"/>
    <property type="match status" value="2"/>
</dbReference>
<evidence type="ECO:0000256" key="2">
    <source>
        <dbReference type="SAM" id="Phobius"/>
    </source>
</evidence>
<feature type="transmembrane region" description="Helical" evidence="2">
    <location>
        <begin position="71"/>
        <end position="94"/>
    </location>
</feature>
<dbReference type="Proteomes" id="UP000320216">
    <property type="component" value="Chromosome"/>
</dbReference>
<dbReference type="PANTHER" id="PTHR34473">
    <property type="entry name" value="UPF0699 TRANSMEMBRANE PROTEIN YDBS"/>
    <property type="match status" value="1"/>
</dbReference>
<dbReference type="PIRSF" id="PIRSF026631">
    <property type="entry name" value="UCP026631"/>
    <property type="match status" value="1"/>
</dbReference>
<dbReference type="RefSeq" id="WP_146320689.1">
    <property type="nucleotide sequence ID" value="NZ_CP042305.1"/>
</dbReference>
<evidence type="ECO:0000259" key="3">
    <source>
        <dbReference type="Pfam" id="PF03703"/>
    </source>
</evidence>
<feature type="compositionally biased region" description="Basic and acidic residues" evidence="1">
    <location>
        <begin position="196"/>
        <end position="205"/>
    </location>
</feature>
<feature type="region of interest" description="Disordered" evidence="1">
    <location>
        <begin position="536"/>
        <end position="571"/>
    </location>
</feature>
<accession>A0A5B8M6C0</accession>
<evidence type="ECO:0000256" key="1">
    <source>
        <dbReference type="SAM" id="MobiDB-lite"/>
    </source>
</evidence>